<keyword evidence="5" id="KW-0168">Coated pit</keyword>
<dbReference type="InterPro" id="IPR011012">
    <property type="entry name" value="Longin-like_dom_sf"/>
</dbReference>
<dbReference type="SUPFAM" id="SSF64356">
    <property type="entry name" value="SNARE-like"/>
    <property type="match status" value="1"/>
</dbReference>
<dbReference type="InterPro" id="IPR001392">
    <property type="entry name" value="Clathrin_mu"/>
</dbReference>
<dbReference type="PIRSF" id="PIRSF005992">
    <property type="entry name" value="Clathrin_mu"/>
    <property type="match status" value="1"/>
</dbReference>
<dbReference type="PRINTS" id="PR00314">
    <property type="entry name" value="CLATHRINADPT"/>
</dbReference>
<dbReference type="Gene3D" id="3.30.450.60">
    <property type="match status" value="1"/>
</dbReference>
<dbReference type="PROSITE" id="PS00991">
    <property type="entry name" value="CLAT_ADAPTOR_M_2"/>
    <property type="match status" value="1"/>
</dbReference>
<dbReference type="AlphaFoldDB" id="A0A0N5BT51"/>
<dbReference type="Pfam" id="PF01217">
    <property type="entry name" value="Clat_adaptor_s"/>
    <property type="match status" value="1"/>
</dbReference>
<dbReference type="InterPro" id="IPR036168">
    <property type="entry name" value="AP2_Mu_C_sf"/>
</dbReference>
<dbReference type="GO" id="GO:0030131">
    <property type="term" value="C:clathrin adaptor complex"/>
    <property type="evidence" value="ECO:0007669"/>
    <property type="project" value="UniProtKB-UniRule"/>
</dbReference>
<dbReference type="FunFam" id="3.30.450.60:FF:000002">
    <property type="entry name" value="AP-2 complex subunit mu, putative"/>
    <property type="match status" value="1"/>
</dbReference>
<evidence type="ECO:0000256" key="4">
    <source>
        <dbReference type="ARBA" id="ARBA00023136"/>
    </source>
</evidence>
<keyword evidence="3 6" id="KW-0653">Protein transport</keyword>
<dbReference type="Proteomes" id="UP000046392">
    <property type="component" value="Unplaced"/>
</dbReference>
<evidence type="ECO:0000256" key="3">
    <source>
        <dbReference type="ARBA" id="ARBA00022927"/>
    </source>
</evidence>
<dbReference type="PANTHER" id="PTHR10529">
    <property type="entry name" value="AP COMPLEX SUBUNIT MU"/>
    <property type="match status" value="1"/>
</dbReference>
<accession>A0A0N5BT51</accession>
<evidence type="ECO:0000256" key="2">
    <source>
        <dbReference type="ARBA" id="ARBA00022448"/>
    </source>
</evidence>
<name>A0A0N5BT51_STREA</name>
<feature type="domain" description="MHD" evidence="7">
    <location>
        <begin position="167"/>
        <end position="429"/>
    </location>
</feature>
<comment type="similarity">
    <text evidence="6">Belongs to the adaptor complexes medium subunit family.</text>
</comment>
<dbReference type="Gene3D" id="2.60.40.1170">
    <property type="entry name" value="Mu homology domain, subdomain B"/>
    <property type="match status" value="2"/>
</dbReference>
<organism evidence="8 9">
    <name type="scientific">Strongyloides papillosus</name>
    <name type="common">Intestinal threadworm</name>
    <dbReference type="NCBI Taxonomy" id="174720"/>
    <lineage>
        <taxon>Eukaryota</taxon>
        <taxon>Metazoa</taxon>
        <taxon>Ecdysozoa</taxon>
        <taxon>Nematoda</taxon>
        <taxon>Chromadorea</taxon>
        <taxon>Rhabditida</taxon>
        <taxon>Tylenchina</taxon>
        <taxon>Panagrolaimomorpha</taxon>
        <taxon>Strongyloidoidea</taxon>
        <taxon>Strongyloididae</taxon>
        <taxon>Strongyloides</taxon>
    </lineage>
</organism>
<dbReference type="InterPro" id="IPR028565">
    <property type="entry name" value="MHD"/>
</dbReference>
<evidence type="ECO:0000256" key="5">
    <source>
        <dbReference type="ARBA" id="ARBA00023176"/>
    </source>
</evidence>
<dbReference type="PROSITE" id="PS51072">
    <property type="entry name" value="MHD"/>
    <property type="match status" value="1"/>
</dbReference>
<dbReference type="InterPro" id="IPR022775">
    <property type="entry name" value="AP_mu_sigma_su"/>
</dbReference>
<keyword evidence="8" id="KW-1185">Reference proteome</keyword>
<proteinExistence type="inferred from homology"/>
<dbReference type="GO" id="GO:0016192">
    <property type="term" value="P:vesicle-mediated transport"/>
    <property type="evidence" value="ECO:0007669"/>
    <property type="project" value="InterPro"/>
</dbReference>
<evidence type="ECO:0000313" key="9">
    <source>
        <dbReference type="WBParaSite" id="SPAL_0000904200.1"/>
    </source>
</evidence>
<sequence length="430" mass="49712">MSICCSAIFFLDSHRNTLLLKNYRNIDKTIIAEFNYLFIKNIGRNNAPLLKSDKFTFLYLTSGNIFVVAVLEDNSNASLSYTFLYKLIDLLESYFTVVDANTIVRNALLIYEIMDEIMDFGLPQIMDSEILKEYVTQYGSQDKSVKRIPPAVTNHVSWRAHNIIHEFNNFNILLNESVSITINQSGKPVNYDIKGKVFLDVALSGMPDITLKLCDKFKYIGEGYNRNVEDKKSHFSLEAYNLHHCVDVRAFELQKDLRFIPPEGIFELMSYHLTANISFKPIVFVSCIRRSISRCKVGYNLQLKTNYNENNRADYIRVILPVGNEVYSPKFTKSSGVVEHDTKHKTVVWKLRNISGLTNASMQVEFLLPSIKAEEEQKIPRVIVVHFKVNGILVSGFKIKHFNIFERNYKYIVYPNIEYSVDDGIYNIRY</sequence>
<dbReference type="Pfam" id="PF00928">
    <property type="entry name" value="Adap_comp_sub"/>
    <property type="match status" value="1"/>
</dbReference>
<dbReference type="GO" id="GO:0005905">
    <property type="term" value="C:clathrin-coated pit"/>
    <property type="evidence" value="ECO:0007669"/>
    <property type="project" value="UniProtKB-KW"/>
</dbReference>
<evidence type="ECO:0000259" key="7">
    <source>
        <dbReference type="PROSITE" id="PS51072"/>
    </source>
</evidence>
<dbReference type="InterPro" id="IPR018240">
    <property type="entry name" value="Clathrin_mu_CS"/>
</dbReference>
<keyword evidence="4" id="KW-0472">Membrane</keyword>
<dbReference type="SUPFAM" id="SSF49447">
    <property type="entry name" value="Second domain of Mu2 adaptin subunit (ap50) of ap2 adaptor"/>
    <property type="match status" value="1"/>
</dbReference>
<dbReference type="GO" id="GO:0006886">
    <property type="term" value="P:intracellular protein transport"/>
    <property type="evidence" value="ECO:0007669"/>
    <property type="project" value="UniProtKB-UniRule"/>
</dbReference>
<comment type="subcellular location">
    <subcellularLocation>
        <location evidence="1">Membrane</location>
        <location evidence="1">Coated pit</location>
        <topology evidence="1">Peripheral membrane protein</topology>
        <orientation evidence="1">Cytoplasmic side</orientation>
    </subcellularLocation>
</comment>
<evidence type="ECO:0000256" key="6">
    <source>
        <dbReference type="PIRNR" id="PIRNR005992"/>
    </source>
</evidence>
<dbReference type="STRING" id="174720.A0A0N5BT51"/>
<evidence type="ECO:0000313" key="8">
    <source>
        <dbReference type="Proteomes" id="UP000046392"/>
    </source>
</evidence>
<evidence type="ECO:0000256" key="1">
    <source>
        <dbReference type="ARBA" id="ARBA00004277"/>
    </source>
</evidence>
<reference evidence="9" key="1">
    <citation type="submission" date="2017-02" db="UniProtKB">
        <authorList>
            <consortium name="WormBaseParasite"/>
        </authorList>
    </citation>
    <scope>IDENTIFICATION</scope>
</reference>
<dbReference type="InterPro" id="IPR050431">
    <property type="entry name" value="Adaptor_comp_med_subunit"/>
</dbReference>
<dbReference type="WBParaSite" id="SPAL_0000904200.1">
    <property type="protein sequence ID" value="SPAL_0000904200.1"/>
    <property type="gene ID" value="SPAL_0000904200"/>
</dbReference>
<keyword evidence="2 6" id="KW-0813">Transport</keyword>
<protein>
    <submittedName>
        <fullName evidence="9">MHD domain-containing protein</fullName>
    </submittedName>
</protein>